<name>A0A7G1G6Y2_9BACT</name>
<dbReference type="KEGG" id="ocy:OSSY52_07640"/>
<dbReference type="Proteomes" id="UP000516361">
    <property type="component" value="Chromosome"/>
</dbReference>
<evidence type="ECO:0000259" key="2">
    <source>
        <dbReference type="Pfam" id="PF01370"/>
    </source>
</evidence>
<evidence type="ECO:0000313" key="4">
    <source>
        <dbReference type="Proteomes" id="UP000516361"/>
    </source>
</evidence>
<dbReference type="SUPFAM" id="SSF51735">
    <property type="entry name" value="NAD(P)-binding Rossmann-fold domains"/>
    <property type="match status" value="1"/>
</dbReference>
<feature type="domain" description="NAD-dependent epimerase/dehydratase" evidence="2">
    <location>
        <begin position="29"/>
        <end position="275"/>
    </location>
</feature>
<dbReference type="InterPro" id="IPR001509">
    <property type="entry name" value="Epimerase_deHydtase"/>
</dbReference>
<evidence type="ECO:0000313" key="3">
    <source>
        <dbReference type="EMBL" id="BBE30623.1"/>
    </source>
</evidence>
<dbReference type="InParanoid" id="A0A7G1G6Y2"/>
<gene>
    <name evidence="3" type="ORF">OSSY52_07640</name>
</gene>
<comment type="similarity">
    <text evidence="1">Belongs to the NAD(P)-dependent epimerase/dehydratase family.</text>
</comment>
<dbReference type="Pfam" id="PF01370">
    <property type="entry name" value="Epimerase"/>
    <property type="match status" value="1"/>
</dbReference>
<evidence type="ECO:0000256" key="1">
    <source>
        <dbReference type="ARBA" id="ARBA00007637"/>
    </source>
</evidence>
<proteinExistence type="inferred from homology"/>
<keyword evidence="4" id="KW-1185">Reference proteome</keyword>
<dbReference type="AlphaFoldDB" id="A0A7G1G6Y2"/>
<dbReference type="InterPro" id="IPR036291">
    <property type="entry name" value="NAD(P)-bd_dom_sf"/>
</dbReference>
<dbReference type="EMBL" id="AP018712">
    <property type="protein sequence ID" value="BBE30623.1"/>
    <property type="molecule type" value="Genomic_DNA"/>
</dbReference>
<dbReference type="Gene3D" id="3.40.50.720">
    <property type="entry name" value="NAD(P)-binding Rossmann-like Domain"/>
    <property type="match status" value="1"/>
</dbReference>
<organism evidence="3 4">
    <name type="scientific">Tepiditoga spiralis</name>
    <dbReference type="NCBI Taxonomy" id="2108365"/>
    <lineage>
        <taxon>Bacteria</taxon>
        <taxon>Thermotogati</taxon>
        <taxon>Thermotogota</taxon>
        <taxon>Thermotogae</taxon>
        <taxon>Petrotogales</taxon>
        <taxon>Petrotogaceae</taxon>
        <taxon>Tepiditoga</taxon>
    </lineage>
</organism>
<dbReference type="PANTHER" id="PTHR43000">
    <property type="entry name" value="DTDP-D-GLUCOSE 4,6-DEHYDRATASE-RELATED"/>
    <property type="match status" value="1"/>
</dbReference>
<reference evidence="3 4" key="1">
    <citation type="submission" date="2018-06" db="EMBL/GenBank/DDBJ databases">
        <title>Genome sequencing of Oceanotoga sp. sy52.</title>
        <authorList>
            <person name="Mori K."/>
        </authorList>
    </citation>
    <scope>NUCLEOTIDE SEQUENCE [LARGE SCALE GENOMIC DNA]</scope>
    <source>
        <strain evidence="4">sy52</strain>
    </source>
</reference>
<accession>A0A7G1G6Y2</accession>
<sequence length="347" mass="40138">MYKNPLSEDLDFIIKKLEKDIYKLKNENIFITGGTGFFGKWFLETLLYANEKLDLNIHIGILSRNPERFKKLYPHLNDEKFITFYKGDIRDFKFPEEKFSYIIHGASASAEGWFRGDSQISRFNIITDGTKRILDFAKNSKIKKFLYMSSGKVYGTHPIFYDKIPENYCGNLCLDDPNAALSIGKKSAEFLTLQYSKEYNFNVAIARGFAFVGPYLQLNLHYAIGNFIRDAINNKSIIIKGDGTPIRSYLYAADAIIWFLKILLNSKNMRIYNVGSEKDYTIKEIAEIVSKSVSPKVDIIIKKSKIDDNVDKYIPSVEKIKSELNVDEYTDIYTLIMKTIRFYKERG</sequence>
<protein>
    <submittedName>
        <fullName evidence="3">dTDP-glucose 4,6-dehydratase</fullName>
    </submittedName>
</protein>
<dbReference type="RefSeq" id="WP_190615701.1">
    <property type="nucleotide sequence ID" value="NZ_AP018712.1"/>
</dbReference>